<name>A0A8U0HXN8_9EURY</name>
<dbReference type="AlphaFoldDB" id="A0A8U0HXN8"/>
<organism evidence="2 3">
    <name type="scientific">Halorussus limi</name>
    <dbReference type="NCBI Taxonomy" id="2938695"/>
    <lineage>
        <taxon>Archaea</taxon>
        <taxon>Methanobacteriati</taxon>
        <taxon>Methanobacteriota</taxon>
        <taxon>Stenosarchaea group</taxon>
        <taxon>Halobacteria</taxon>
        <taxon>Halobacteriales</taxon>
        <taxon>Haladaptataceae</taxon>
        <taxon>Halorussus</taxon>
    </lineage>
</organism>
<evidence type="ECO:0000313" key="3">
    <source>
        <dbReference type="Proteomes" id="UP000830729"/>
    </source>
</evidence>
<dbReference type="Pfam" id="PF25254">
    <property type="entry name" value="DUF7856"/>
    <property type="match status" value="1"/>
</dbReference>
<protein>
    <submittedName>
        <fullName evidence="2">Uncharacterized protein</fullName>
    </submittedName>
</protein>
<sequence length="281" mass="30732">MKVRAVGETRTGRAVDLGTFDRLDDVSVPLVADSIRRREAESGGDGDDAVVVECPTPGPVHAHVGAIRAETDFSLRPALAAAARSQGHTAPQDDELAAIRDRLDSLDVSEVDLREARRRVAETSDAAEELRERVAAVRGRVRALREADADPGPAESDLADATRRLSEAETERIAAEQALSRARERARADRERRRERLRLEDRAANLRRRARERLADVVRDAFEDARAEIPEAENRRPPVESALAVARVADLAAPVAVAREVDPFGSADATSEWLDAPVIRV</sequence>
<keyword evidence="3" id="KW-1185">Reference proteome</keyword>
<gene>
    <name evidence="2" type="ORF">M0R89_07545</name>
</gene>
<accession>A0A8U0HXN8</accession>
<dbReference type="EMBL" id="CP096659">
    <property type="protein sequence ID" value="UPV75902.1"/>
    <property type="molecule type" value="Genomic_DNA"/>
</dbReference>
<dbReference type="RefSeq" id="WP_248651939.1">
    <property type="nucleotide sequence ID" value="NZ_CP096659.1"/>
</dbReference>
<proteinExistence type="predicted"/>
<evidence type="ECO:0000256" key="1">
    <source>
        <dbReference type="SAM" id="MobiDB-lite"/>
    </source>
</evidence>
<reference evidence="2 3" key="1">
    <citation type="submission" date="2022-04" db="EMBL/GenBank/DDBJ databases">
        <title>Diverse halophilic archaea isolated from saline environments.</title>
        <authorList>
            <person name="Cui H.-L."/>
        </authorList>
    </citation>
    <scope>NUCLEOTIDE SEQUENCE [LARGE SCALE GENOMIC DNA]</scope>
    <source>
        <strain evidence="2 3">XZYJT49</strain>
    </source>
</reference>
<feature type="region of interest" description="Disordered" evidence="1">
    <location>
        <begin position="145"/>
        <end position="167"/>
    </location>
</feature>
<dbReference type="GeneID" id="72185042"/>
<evidence type="ECO:0000313" key="2">
    <source>
        <dbReference type="EMBL" id="UPV75902.1"/>
    </source>
</evidence>
<dbReference type="KEGG" id="halx:M0R89_07545"/>
<dbReference type="Proteomes" id="UP000830729">
    <property type="component" value="Chromosome"/>
</dbReference>
<dbReference type="InterPro" id="IPR057178">
    <property type="entry name" value="DUF7856"/>
</dbReference>